<dbReference type="PRINTS" id="PR00812">
    <property type="entry name" value="BCTERIALGSPF"/>
</dbReference>
<evidence type="ECO:0000256" key="1">
    <source>
        <dbReference type="ARBA" id="ARBA00004429"/>
    </source>
</evidence>
<dbReference type="FunFam" id="1.20.81.30:FF:000001">
    <property type="entry name" value="Type II secretion system protein F"/>
    <property type="match status" value="2"/>
</dbReference>
<protein>
    <recommendedName>
        <fullName evidence="9">Type II secretion system protein GspF domain-containing protein</fullName>
    </recommendedName>
</protein>
<accession>A0A2M6WAJ8</accession>
<gene>
    <name evidence="10" type="ORF">COU23_01780</name>
</gene>
<dbReference type="Pfam" id="PF00482">
    <property type="entry name" value="T2SSF"/>
    <property type="match status" value="2"/>
</dbReference>
<comment type="caution">
    <text evidence="10">The sequence shown here is derived from an EMBL/GenBank/DDBJ whole genome shotgun (WGS) entry which is preliminary data.</text>
</comment>
<evidence type="ECO:0000256" key="4">
    <source>
        <dbReference type="ARBA" id="ARBA00022519"/>
    </source>
</evidence>
<evidence type="ECO:0000256" key="6">
    <source>
        <dbReference type="ARBA" id="ARBA00022989"/>
    </source>
</evidence>
<name>A0A2M6WAJ8_9BACT</name>
<dbReference type="PANTHER" id="PTHR30012">
    <property type="entry name" value="GENERAL SECRETION PATHWAY PROTEIN"/>
    <property type="match status" value="1"/>
</dbReference>
<dbReference type="PANTHER" id="PTHR30012:SF0">
    <property type="entry name" value="TYPE II SECRETION SYSTEM PROTEIN F-RELATED"/>
    <property type="match status" value="1"/>
</dbReference>
<evidence type="ECO:0000259" key="9">
    <source>
        <dbReference type="Pfam" id="PF00482"/>
    </source>
</evidence>
<dbReference type="AlphaFoldDB" id="A0A2M6WAJ8"/>
<evidence type="ECO:0000256" key="8">
    <source>
        <dbReference type="SAM" id="Phobius"/>
    </source>
</evidence>
<dbReference type="GO" id="GO:0015628">
    <property type="term" value="P:protein secretion by the type II secretion system"/>
    <property type="evidence" value="ECO:0007669"/>
    <property type="project" value="TreeGrafter"/>
</dbReference>
<dbReference type="Proteomes" id="UP000231464">
    <property type="component" value="Unassembled WGS sequence"/>
</dbReference>
<keyword evidence="6 8" id="KW-1133">Transmembrane helix</keyword>
<dbReference type="Gene3D" id="1.20.81.30">
    <property type="entry name" value="Type II secretion system (T2SS), domain F"/>
    <property type="match status" value="2"/>
</dbReference>
<dbReference type="InterPro" id="IPR042094">
    <property type="entry name" value="T2SS_GspF_sf"/>
</dbReference>
<dbReference type="EMBL" id="PFBP01000029">
    <property type="protein sequence ID" value="PIT89829.1"/>
    <property type="molecule type" value="Genomic_DNA"/>
</dbReference>
<evidence type="ECO:0000256" key="7">
    <source>
        <dbReference type="ARBA" id="ARBA00023136"/>
    </source>
</evidence>
<keyword evidence="5 8" id="KW-0812">Transmembrane</keyword>
<reference evidence="11" key="1">
    <citation type="submission" date="2017-09" db="EMBL/GenBank/DDBJ databases">
        <title>Depth-based differentiation of microbial function through sediment-hosted aquifers and enrichment of novel symbionts in the deep terrestrial subsurface.</title>
        <authorList>
            <person name="Probst A.J."/>
            <person name="Ladd B."/>
            <person name="Jarett J.K."/>
            <person name="Geller-Mcgrath D.E."/>
            <person name="Sieber C.M.K."/>
            <person name="Emerson J.B."/>
            <person name="Anantharaman K."/>
            <person name="Thomas B.C."/>
            <person name="Malmstrom R."/>
            <person name="Stieglmeier M."/>
            <person name="Klingl A."/>
            <person name="Woyke T."/>
            <person name="Ryan C.M."/>
            <person name="Banfield J.F."/>
        </authorList>
    </citation>
    <scope>NUCLEOTIDE SEQUENCE [LARGE SCALE GENOMIC DNA]</scope>
</reference>
<feature type="transmembrane region" description="Helical" evidence="8">
    <location>
        <begin position="173"/>
        <end position="193"/>
    </location>
</feature>
<feature type="transmembrane region" description="Helical" evidence="8">
    <location>
        <begin position="377"/>
        <end position="398"/>
    </location>
</feature>
<organism evidence="10 11">
    <name type="scientific">Candidatus Kuenenbacteria bacterium CG10_big_fil_rev_8_21_14_0_10_36_11</name>
    <dbReference type="NCBI Taxonomy" id="1974618"/>
    <lineage>
        <taxon>Bacteria</taxon>
        <taxon>Candidatus Kueneniibacteriota</taxon>
    </lineage>
</organism>
<feature type="domain" description="Type II secretion system protein GspF" evidence="9">
    <location>
        <begin position="71"/>
        <end position="194"/>
    </location>
</feature>
<feature type="transmembrane region" description="Helical" evidence="8">
    <location>
        <begin position="224"/>
        <end position="241"/>
    </location>
</feature>
<keyword evidence="7 8" id="KW-0472">Membrane</keyword>
<sequence>MPLYEYQAFDKAKQKKIKATVEAGSEDEVLRLLDEKNLTLINPKLLKNSASKKGAGFSFLNRIKPKDIVVFSRQFAVMLKASVPVVKSLRILIKQTSNPRLQNVVAALADEVDGGMRLSHAMAEYPNVFSDFFVAMIKSGETSGQLDEVLEYLANSQEKDYDLISKIKGAMTYPIFIVCALVGVGLVMMIVVVPKLTAILTETGGTLPMTTKILIGTSGFLKSYWWLILILIIGAVIGIHYSKRTAGGKRFWDSFILRIPVFGQLFRKIYLVRFTRSLATLSSGGIHLVEALKITSEVVGNRVYRDILERTIKEVEEGNQIASVLIKSKDVPPMVSYMVSVGEQTGKLDVVLSKLSDFYAREIDNLVVNLVSLIEPIIMLVLGLAVGVMVAAIIMPMYNLASAL</sequence>
<dbReference type="InterPro" id="IPR003004">
    <property type="entry name" value="GspF/PilC"/>
</dbReference>
<comment type="subcellular location">
    <subcellularLocation>
        <location evidence="1">Cell inner membrane</location>
        <topology evidence="1">Multi-pass membrane protein</topology>
    </subcellularLocation>
</comment>
<evidence type="ECO:0000313" key="11">
    <source>
        <dbReference type="Proteomes" id="UP000231464"/>
    </source>
</evidence>
<proteinExistence type="inferred from homology"/>
<keyword evidence="4" id="KW-0997">Cell inner membrane</keyword>
<feature type="domain" description="Type II secretion system protein GspF" evidence="9">
    <location>
        <begin position="274"/>
        <end position="396"/>
    </location>
</feature>
<evidence type="ECO:0000256" key="2">
    <source>
        <dbReference type="ARBA" id="ARBA00005745"/>
    </source>
</evidence>
<evidence type="ECO:0000256" key="5">
    <source>
        <dbReference type="ARBA" id="ARBA00022692"/>
    </source>
</evidence>
<keyword evidence="3" id="KW-1003">Cell membrane</keyword>
<comment type="similarity">
    <text evidence="2">Belongs to the GSP F family.</text>
</comment>
<evidence type="ECO:0000313" key="10">
    <source>
        <dbReference type="EMBL" id="PIT89829.1"/>
    </source>
</evidence>
<dbReference type="InterPro" id="IPR018076">
    <property type="entry name" value="T2SS_GspF_dom"/>
</dbReference>
<dbReference type="GO" id="GO:0005886">
    <property type="term" value="C:plasma membrane"/>
    <property type="evidence" value="ECO:0007669"/>
    <property type="project" value="UniProtKB-SubCell"/>
</dbReference>
<evidence type="ECO:0000256" key="3">
    <source>
        <dbReference type="ARBA" id="ARBA00022475"/>
    </source>
</evidence>